<name>A0A6H1PAQ2_PRIMG</name>
<dbReference type="AlphaFoldDB" id="A0A6H1PAQ2"/>
<reference evidence="2 3" key="2">
    <citation type="submission" date="2020-04" db="EMBL/GenBank/DDBJ databases">
        <authorList>
            <person name="Fomenkov A."/>
            <person name="Anton B.P."/>
            <person name="Roberts R.J."/>
        </authorList>
    </citation>
    <scope>NUCLEOTIDE SEQUENCE [LARGE SCALE GENOMIC DNA]</scope>
    <source>
        <strain evidence="2 3">S2</strain>
    </source>
</reference>
<feature type="transmembrane region" description="Helical" evidence="1">
    <location>
        <begin position="56"/>
        <end position="75"/>
    </location>
</feature>
<dbReference type="Proteomes" id="UP000501868">
    <property type="component" value="Chromosome"/>
</dbReference>
<reference evidence="2 3" key="1">
    <citation type="submission" date="2020-04" db="EMBL/GenBank/DDBJ databases">
        <title>Genome-Wide Identification of 5-Methylcytosine Sites in Bacterial Genomes By High-Throughput Sequencing of MspJI Restriction Fragments.</title>
        <authorList>
            <person name="Wu V."/>
        </authorList>
    </citation>
    <scope>NUCLEOTIDE SEQUENCE [LARGE SCALE GENOMIC DNA]</scope>
    <source>
        <strain evidence="2 3">S2</strain>
    </source>
</reference>
<dbReference type="NCBIfam" id="NF037970">
    <property type="entry name" value="vanZ_1"/>
    <property type="match status" value="1"/>
</dbReference>
<keyword evidence="1" id="KW-0812">Transmembrane</keyword>
<evidence type="ECO:0000256" key="1">
    <source>
        <dbReference type="SAM" id="Phobius"/>
    </source>
</evidence>
<organism evidence="2 3">
    <name type="scientific">Priestia megaterium</name>
    <name type="common">Bacillus megaterium</name>
    <dbReference type="NCBI Taxonomy" id="1404"/>
    <lineage>
        <taxon>Bacteria</taxon>
        <taxon>Bacillati</taxon>
        <taxon>Bacillota</taxon>
        <taxon>Bacilli</taxon>
        <taxon>Bacillales</taxon>
        <taxon>Bacillaceae</taxon>
        <taxon>Priestia</taxon>
    </lineage>
</organism>
<feature type="transmembrane region" description="Helical" evidence="1">
    <location>
        <begin position="82"/>
        <end position="102"/>
    </location>
</feature>
<protein>
    <submittedName>
        <fullName evidence="2">VanZ family protein</fullName>
    </submittedName>
</protein>
<dbReference type="EMBL" id="CP051128">
    <property type="protein sequence ID" value="QIZ10700.1"/>
    <property type="molecule type" value="Genomic_DNA"/>
</dbReference>
<gene>
    <name evidence="2" type="primary">vanZ</name>
    <name evidence="2" type="ORF">HFZ78_31560</name>
</gene>
<evidence type="ECO:0000313" key="2">
    <source>
        <dbReference type="EMBL" id="QIZ10700.1"/>
    </source>
</evidence>
<proteinExistence type="predicted"/>
<keyword evidence="1" id="KW-0472">Membrane</keyword>
<accession>A0A6H1PAQ2</accession>
<sequence length="138" mass="15663">MRGLFILLWAAAILILTCTADFIDLIASGEVRFEWVSHPNFSELLLPLPLELSRDFLLQKCGHAFAFFILTLLLQAKFHLKAFSLILAISFALLTEILQLYFTRDGRIFDMGFDLIGILFASGTRSLLTVHQSRQTEL</sequence>
<evidence type="ECO:0000313" key="3">
    <source>
        <dbReference type="Proteomes" id="UP000501868"/>
    </source>
</evidence>
<keyword evidence="1" id="KW-1133">Transmembrane helix</keyword>